<reference evidence="1 2" key="1">
    <citation type="journal article" date="2021" name="Plant Biotechnol. J.">
        <title>Multi-omics assisted identification of the key and species-specific regulatory components of drought-tolerant mechanisms in Gossypium stocksii.</title>
        <authorList>
            <person name="Yu D."/>
            <person name="Ke L."/>
            <person name="Zhang D."/>
            <person name="Wu Y."/>
            <person name="Sun Y."/>
            <person name="Mei J."/>
            <person name="Sun J."/>
            <person name="Sun Y."/>
        </authorList>
    </citation>
    <scope>NUCLEOTIDE SEQUENCE [LARGE SCALE GENOMIC DNA]</scope>
    <source>
        <strain evidence="2">cv. E1</strain>
        <tissue evidence="1">Leaf</tissue>
    </source>
</reference>
<accession>A0A9D4ACC8</accession>
<dbReference type="AlphaFoldDB" id="A0A9D4ACC8"/>
<gene>
    <name evidence="1" type="ORF">J1N35_010491</name>
</gene>
<organism evidence="1 2">
    <name type="scientific">Gossypium stocksii</name>
    <dbReference type="NCBI Taxonomy" id="47602"/>
    <lineage>
        <taxon>Eukaryota</taxon>
        <taxon>Viridiplantae</taxon>
        <taxon>Streptophyta</taxon>
        <taxon>Embryophyta</taxon>
        <taxon>Tracheophyta</taxon>
        <taxon>Spermatophyta</taxon>
        <taxon>Magnoliopsida</taxon>
        <taxon>eudicotyledons</taxon>
        <taxon>Gunneridae</taxon>
        <taxon>Pentapetalae</taxon>
        <taxon>rosids</taxon>
        <taxon>malvids</taxon>
        <taxon>Malvales</taxon>
        <taxon>Malvaceae</taxon>
        <taxon>Malvoideae</taxon>
        <taxon>Gossypium</taxon>
    </lineage>
</organism>
<sequence length="108" mass="12078">MWLRPAQFGGLYLICWSSEIRLSNIFDALPPTEEVVNDVSNLDPEDPSFIVDHPELDNNSQQEFGTGYHGDELNMAEVVSDPVDIETTIKVDAATDVRIEVTIAWSLN</sequence>
<evidence type="ECO:0000313" key="2">
    <source>
        <dbReference type="Proteomes" id="UP000828251"/>
    </source>
</evidence>
<dbReference type="Proteomes" id="UP000828251">
    <property type="component" value="Unassembled WGS sequence"/>
</dbReference>
<proteinExistence type="predicted"/>
<keyword evidence="2" id="KW-1185">Reference proteome</keyword>
<dbReference type="EMBL" id="JAIQCV010000004">
    <property type="protein sequence ID" value="KAH1106723.1"/>
    <property type="molecule type" value="Genomic_DNA"/>
</dbReference>
<evidence type="ECO:0000313" key="1">
    <source>
        <dbReference type="EMBL" id="KAH1106723.1"/>
    </source>
</evidence>
<name>A0A9D4ACC8_9ROSI</name>
<comment type="caution">
    <text evidence="1">The sequence shown here is derived from an EMBL/GenBank/DDBJ whole genome shotgun (WGS) entry which is preliminary data.</text>
</comment>
<protein>
    <submittedName>
        <fullName evidence="1">Uncharacterized protein</fullName>
    </submittedName>
</protein>